<dbReference type="STRING" id="312017.Q22AB9"/>
<dbReference type="KEGG" id="tet:TTHERM_01248890"/>
<dbReference type="OrthoDB" id="440676at2759"/>
<dbReference type="RefSeq" id="XP_001029893.1">
    <property type="nucleotide sequence ID" value="XM_001029893.2"/>
</dbReference>
<evidence type="ECO:0000256" key="5">
    <source>
        <dbReference type="SAM" id="MobiDB-lite"/>
    </source>
</evidence>
<comment type="similarity">
    <text evidence="1 4">Belongs to the CKS family.</text>
</comment>
<protein>
    <recommendedName>
        <fullName evidence="4">Cyclin-dependent kinases regulatory subunit</fullName>
    </recommendedName>
</protein>
<keyword evidence="2 4" id="KW-0132">Cell division</keyword>
<dbReference type="InterPro" id="IPR000789">
    <property type="entry name" value="Cyclin-dep_kinase_reg-sub"/>
</dbReference>
<evidence type="ECO:0000256" key="2">
    <source>
        <dbReference type="ARBA" id="ARBA00022618"/>
    </source>
</evidence>
<dbReference type="Pfam" id="PF01111">
    <property type="entry name" value="CKS"/>
    <property type="match status" value="1"/>
</dbReference>
<dbReference type="GeneID" id="7841147"/>
<dbReference type="FunFam" id="3.30.170.10:FF:000001">
    <property type="entry name" value="Cyclin-dependent kinases regulatory subunit"/>
    <property type="match status" value="1"/>
</dbReference>
<dbReference type="OMA" id="NEMEWRG"/>
<dbReference type="InterPro" id="IPR036858">
    <property type="entry name" value="Cyclin-dep_kinase_reg-sub_sf"/>
</dbReference>
<name>Q22AB9_TETTS</name>
<keyword evidence="7" id="KW-1185">Reference proteome</keyword>
<dbReference type="InParanoid" id="Q22AB9"/>
<accession>Q22AB9</accession>
<dbReference type="SUPFAM" id="SSF55637">
    <property type="entry name" value="Cell cycle regulatory proteins"/>
    <property type="match status" value="1"/>
</dbReference>
<dbReference type="eggNOG" id="KOG3484">
    <property type="taxonomic scope" value="Eukaryota"/>
</dbReference>
<keyword evidence="3 4" id="KW-0131">Cell cycle</keyword>
<dbReference type="SMART" id="SM01084">
    <property type="entry name" value="CKS"/>
    <property type="match status" value="1"/>
</dbReference>
<organism evidence="6 7">
    <name type="scientific">Tetrahymena thermophila (strain SB210)</name>
    <dbReference type="NCBI Taxonomy" id="312017"/>
    <lineage>
        <taxon>Eukaryota</taxon>
        <taxon>Sar</taxon>
        <taxon>Alveolata</taxon>
        <taxon>Ciliophora</taxon>
        <taxon>Intramacronucleata</taxon>
        <taxon>Oligohymenophorea</taxon>
        <taxon>Hymenostomatida</taxon>
        <taxon>Tetrahymenina</taxon>
        <taxon>Tetrahymenidae</taxon>
        <taxon>Tetrahymena</taxon>
    </lineage>
</organism>
<dbReference type="Gene3D" id="3.30.170.10">
    <property type="entry name" value="Cyclin-dependent kinase, regulatory subunit"/>
    <property type="match status" value="1"/>
</dbReference>
<dbReference type="HOGENOM" id="CLU_1753371_0_0_1"/>
<feature type="region of interest" description="Disordered" evidence="5">
    <location>
        <begin position="74"/>
        <end position="120"/>
    </location>
</feature>
<comment type="function">
    <text evidence="4">Binds to the catalytic subunit of the cyclin dependent kinases and is essential for their biological function.</text>
</comment>
<dbReference type="GO" id="GO:0051301">
    <property type="term" value="P:cell division"/>
    <property type="evidence" value="ECO:0007669"/>
    <property type="project" value="UniProtKB-UniRule"/>
</dbReference>
<dbReference type="GO" id="GO:0016538">
    <property type="term" value="F:cyclin-dependent protein serine/threonine kinase regulator activity"/>
    <property type="evidence" value="ECO:0007669"/>
    <property type="project" value="InterPro"/>
</dbReference>
<evidence type="ECO:0000256" key="3">
    <source>
        <dbReference type="ARBA" id="ARBA00023306"/>
    </source>
</evidence>
<sequence>MPRFPNEIQYGEKYYDDYYEYRHVILPKQIFKTMPRDQKVLTESQWRMMGIQQSRGWVHYDSHKPEPYILLFRRPKGTDPQTGIPPRGFKDPDFLESQQNEQQQMQQDESSIQLQQQVEQNQRQNLNQNIFLRKNVQKYNRYDFFNNTQ</sequence>
<evidence type="ECO:0000313" key="7">
    <source>
        <dbReference type="Proteomes" id="UP000009168"/>
    </source>
</evidence>
<proteinExistence type="inferred from homology"/>
<dbReference type="EMBL" id="GG662515">
    <property type="protein sequence ID" value="EAR82230.1"/>
    <property type="molecule type" value="Genomic_DNA"/>
</dbReference>
<dbReference type="PRINTS" id="PR00296">
    <property type="entry name" value="CYCLINKINASE"/>
</dbReference>
<evidence type="ECO:0000256" key="1">
    <source>
        <dbReference type="ARBA" id="ARBA00007782"/>
    </source>
</evidence>
<dbReference type="AlphaFoldDB" id="Q22AB9"/>
<evidence type="ECO:0000256" key="4">
    <source>
        <dbReference type="RuleBase" id="RU311113"/>
    </source>
</evidence>
<gene>
    <name evidence="6" type="ORF">TTHERM_01248890</name>
</gene>
<dbReference type="SMR" id="Q22AB9"/>
<dbReference type="PANTHER" id="PTHR23415">
    <property type="entry name" value="CYCLIN-DEPENDENT KINASES REGULATORY SUBUNIT/60S RIBOSOME SUBUNIT BIOGENESIS PROTEIN NIP7"/>
    <property type="match status" value="1"/>
</dbReference>
<feature type="compositionally biased region" description="Low complexity" evidence="5">
    <location>
        <begin position="96"/>
        <end position="120"/>
    </location>
</feature>
<dbReference type="Proteomes" id="UP000009168">
    <property type="component" value="Unassembled WGS sequence"/>
</dbReference>
<evidence type="ECO:0000313" key="6">
    <source>
        <dbReference type="EMBL" id="EAR82230.1"/>
    </source>
</evidence>
<reference evidence="7" key="1">
    <citation type="journal article" date="2006" name="PLoS Biol.">
        <title>Macronuclear genome sequence of the ciliate Tetrahymena thermophila, a model eukaryote.</title>
        <authorList>
            <person name="Eisen J.A."/>
            <person name="Coyne R.S."/>
            <person name="Wu M."/>
            <person name="Wu D."/>
            <person name="Thiagarajan M."/>
            <person name="Wortman J.R."/>
            <person name="Badger J.H."/>
            <person name="Ren Q."/>
            <person name="Amedeo P."/>
            <person name="Jones K.M."/>
            <person name="Tallon L.J."/>
            <person name="Delcher A.L."/>
            <person name="Salzberg S.L."/>
            <person name="Silva J.C."/>
            <person name="Haas B.J."/>
            <person name="Majoros W.H."/>
            <person name="Farzad M."/>
            <person name="Carlton J.M."/>
            <person name="Smith R.K. Jr."/>
            <person name="Garg J."/>
            <person name="Pearlman R.E."/>
            <person name="Karrer K.M."/>
            <person name="Sun L."/>
            <person name="Manning G."/>
            <person name="Elde N.C."/>
            <person name="Turkewitz A.P."/>
            <person name="Asai D.J."/>
            <person name="Wilkes D.E."/>
            <person name="Wang Y."/>
            <person name="Cai H."/>
            <person name="Collins K."/>
            <person name="Stewart B.A."/>
            <person name="Lee S.R."/>
            <person name="Wilamowska K."/>
            <person name="Weinberg Z."/>
            <person name="Ruzzo W.L."/>
            <person name="Wloga D."/>
            <person name="Gaertig J."/>
            <person name="Frankel J."/>
            <person name="Tsao C.-C."/>
            <person name="Gorovsky M.A."/>
            <person name="Keeling P.J."/>
            <person name="Waller R.F."/>
            <person name="Patron N.J."/>
            <person name="Cherry J.M."/>
            <person name="Stover N.A."/>
            <person name="Krieger C.J."/>
            <person name="del Toro C."/>
            <person name="Ryder H.F."/>
            <person name="Williamson S.C."/>
            <person name="Barbeau R.A."/>
            <person name="Hamilton E.P."/>
            <person name="Orias E."/>
        </authorList>
    </citation>
    <scope>NUCLEOTIDE SEQUENCE [LARGE SCALE GENOMIC DNA]</scope>
    <source>
        <strain evidence="7">SB210</strain>
    </source>
</reference>